<proteinExistence type="predicted"/>
<organism evidence="1 2">
    <name type="scientific">Pomacea canaliculata</name>
    <name type="common">Golden apple snail</name>
    <dbReference type="NCBI Taxonomy" id="400727"/>
    <lineage>
        <taxon>Eukaryota</taxon>
        <taxon>Metazoa</taxon>
        <taxon>Spiralia</taxon>
        <taxon>Lophotrochozoa</taxon>
        <taxon>Mollusca</taxon>
        <taxon>Gastropoda</taxon>
        <taxon>Caenogastropoda</taxon>
        <taxon>Architaenioglossa</taxon>
        <taxon>Ampullarioidea</taxon>
        <taxon>Ampullariidae</taxon>
        <taxon>Pomacea</taxon>
    </lineage>
</organism>
<name>A0A2T7NYS1_POMCA</name>
<dbReference type="EMBL" id="PZQS01000008">
    <property type="protein sequence ID" value="PVD26325.1"/>
    <property type="molecule type" value="Genomic_DNA"/>
</dbReference>
<sequence>MLMQNGGYLPPSLYYPEHLYLSHHATPPPSHIDVDYFGRADQHLAHHHHHHHRAAQPHPQAYYPSNNGYTPPHPQVPAAASCACACPPVPLQETFLHKILTGQGYENAAVRTDHHHHQHHHHHHHQPLGLMGSLKVNPYHPSDYAMAASCCYAGLAALPMSAAYPGSIPSIQLR</sequence>
<gene>
    <name evidence="1" type="ORF">C0Q70_13996</name>
</gene>
<evidence type="ECO:0000313" key="2">
    <source>
        <dbReference type="Proteomes" id="UP000245119"/>
    </source>
</evidence>
<reference evidence="1 2" key="1">
    <citation type="submission" date="2018-04" db="EMBL/GenBank/DDBJ databases">
        <title>The genome of golden apple snail Pomacea canaliculata provides insight into stress tolerance and invasive adaptation.</title>
        <authorList>
            <person name="Liu C."/>
            <person name="Liu B."/>
            <person name="Ren Y."/>
            <person name="Zhang Y."/>
            <person name="Wang H."/>
            <person name="Li S."/>
            <person name="Jiang F."/>
            <person name="Yin L."/>
            <person name="Zhang G."/>
            <person name="Qian W."/>
            <person name="Fan W."/>
        </authorList>
    </citation>
    <scope>NUCLEOTIDE SEQUENCE [LARGE SCALE GENOMIC DNA]</scope>
    <source>
        <strain evidence="1">SZHN2017</strain>
        <tissue evidence="1">Muscle</tissue>
    </source>
</reference>
<protein>
    <submittedName>
        <fullName evidence="1">Uncharacterized protein</fullName>
    </submittedName>
</protein>
<dbReference type="AlphaFoldDB" id="A0A2T7NYS1"/>
<comment type="caution">
    <text evidence="1">The sequence shown here is derived from an EMBL/GenBank/DDBJ whole genome shotgun (WGS) entry which is preliminary data.</text>
</comment>
<accession>A0A2T7NYS1</accession>
<keyword evidence="2" id="KW-1185">Reference proteome</keyword>
<evidence type="ECO:0000313" key="1">
    <source>
        <dbReference type="EMBL" id="PVD26325.1"/>
    </source>
</evidence>
<dbReference type="Proteomes" id="UP000245119">
    <property type="component" value="Linkage Group LG8"/>
</dbReference>